<reference evidence="2" key="1">
    <citation type="submission" date="2015-07" db="EMBL/GenBank/DDBJ databases">
        <title>MeaNS - Measles Nucleotide Surveillance Program.</title>
        <authorList>
            <person name="Tran T."/>
            <person name="Druce J."/>
        </authorList>
    </citation>
    <scope>NUCLEOTIDE SEQUENCE</scope>
    <source>
        <strain evidence="2">UCB-OBI-ISO-001</strain>
        <tissue evidence="2">Gonad</tissue>
    </source>
</reference>
<sequence>MSSPSLSIHRNRNIRNNLHDSRYQCSPVMDKFLKTNNQKQQNLVFFSGTNLLKFISFWTFYTGEGTNRKYAFNSL</sequence>
<protein>
    <submittedName>
        <fullName evidence="2">Uncharacterized protein</fullName>
    </submittedName>
</protein>
<accession>A0A0L8HZB4</accession>
<organism evidence="2">
    <name type="scientific">Octopus bimaculoides</name>
    <name type="common">California two-spotted octopus</name>
    <dbReference type="NCBI Taxonomy" id="37653"/>
    <lineage>
        <taxon>Eukaryota</taxon>
        <taxon>Metazoa</taxon>
        <taxon>Spiralia</taxon>
        <taxon>Lophotrochozoa</taxon>
        <taxon>Mollusca</taxon>
        <taxon>Cephalopoda</taxon>
        <taxon>Coleoidea</taxon>
        <taxon>Octopodiformes</taxon>
        <taxon>Octopoda</taxon>
        <taxon>Incirrata</taxon>
        <taxon>Octopodidae</taxon>
        <taxon>Octopus</taxon>
    </lineage>
</organism>
<evidence type="ECO:0000256" key="1">
    <source>
        <dbReference type="SAM" id="Phobius"/>
    </source>
</evidence>
<proteinExistence type="predicted"/>
<keyword evidence="1" id="KW-0812">Transmembrane</keyword>
<keyword evidence="1" id="KW-1133">Transmembrane helix</keyword>
<dbReference type="EMBL" id="KQ416946">
    <property type="protein sequence ID" value="KOF94516.1"/>
    <property type="molecule type" value="Genomic_DNA"/>
</dbReference>
<name>A0A0L8HZB4_OCTBM</name>
<keyword evidence="1" id="KW-0472">Membrane</keyword>
<dbReference type="AlphaFoldDB" id="A0A0L8HZB4"/>
<evidence type="ECO:0000313" key="2">
    <source>
        <dbReference type="EMBL" id="KOF94516.1"/>
    </source>
</evidence>
<feature type="transmembrane region" description="Helical" evidence="1">
    <location>
        <begin position="43"/>
        <end position="61"/>
    </location>
</feature>
<gene>
    <name evidence="2" type="ORF">OCBIM_22001583mg</name>
</gene>